<keyword evidence="1" id="KW-0472">Membrane</keyword>
<organism evidence="2 3">
    <name type="scientific">Arthrobacter mobilis</name>
    <dbReference type="NCBI Taxonomy" id="2724944"/>
    <lineage>
        <taxon>Bacteria</taxon>
        <taxon>Bacillati</taxon>
        <taxon>Actinomycetota</taxon>
        <taxon>Actinomycetes</taxon>
        <taxon>Micrococcales</taxon>
        <taxon>Micrococcaceae</taxon>
        <taxon>Arthrobacter</taxon>
    </lineage>
</organism>
<evidence type="ECO:0000313" key="2">
    <source>
        <dbReference type="EMBL" id="NKX53956.1"/>
    </source>
</evidence>
<keyword evidence="3" id="KW-1185">Reference proteome</keyword>
<reference evidence="2 3" key="1">
    <citation type="submission" date="2020-04" db="EMBL/GenBank/DDBJ databases">
        <title>Arthrobacter sp. nov.</title>
        <authorList>
            <person name="Liu S."/>
        </authorList>
    </citation>
    <scope>NUCLEOTIDE SEQUENCE [LARGE SCALE GENOMIC DNA]</scope>
    <source>
        <strain evidence="2 3">E918</strain>
    </source>
</reference>
<protein>
    <submittedName>
        <fullName evidence="2">Uncharacterized protein</fullName>
    </submittedName>
</protein>
<proteinExistence type="predicted"/>
<dbReference type="Proteomes" id="UP000544090">
    <property type="component" value="Unassembled WGS sequence"/>
</dbReference>
<comment type="caution">
    <text evidence="2">The sequence shown here is derived from an EMBL/GenBank/DDBJ whole genome shotgun (WGS) entry which is preliminary data.</text>
</comment>
<keyword evidence="1" id="KW-1133">Transmembrane helix</keyword>
<dbReference type="RefSeq" id="WP_168485299.1">
    <property type="nucleotide sequence ID" value="NZ_JAAZSQ010000003.1"/>
</dbReference>
<feature type="transmembrane region" description="Helical" evidence="1">
    <location>
        <begin position="6"/>
        <end position="26"/>
    </location>
</feature>
<dbReference type="AlphaFoldDB" id="A0A7X6HBK6"/>
<accession>A0A7X6HBK6</accession>
<dbReference type="EMBL" id="JAAZSQ010000003">
    <property type="protein sequence ID" value="NKX53956.1"/>
    <property type="molecule type" value="Genomic_DNA"/>
</dbReference>
<sequence>MPFWFWILLWVALCALALLFVLFLGWRIFRAFMATLAEFERAAARLSPRAPSPSAREPETGNFVPAVFQDPGQVRADYLDGKARRDQARRARRVARRAARGQRQSLRDLGLT</sequence>
<evidence type="ECO:0000256" key="1">
    <source>
        <dbReference type="SAM" id="Phobius"/>
    </source>
</evidence>
<gene>
    <name evidence="2" type="ORF">HGG74_05255</name>
</gene>
<keyword evidence="1" id="KW-0812">Transmembrane</keyword>
<name>A0A7X6HBK6_9MICC</name>
<evidence type="ECO:0000313" key="3">
    <source>
        <dbReference type="Proteomes" id="UP000544090"/>
    </source>
</evidence>